<evidence type="ECO:0000313" key="3">
    <source>
        <dbReference type="Proteomes" id="UP001610063"/>
    </source>
</evidence>
<protein>
    <recommendedName>
        <fullName evidence="4">Lipoprotein</fullName>
    </recommendedName>
</protein>
<dbReference type="RefSeq" id="WP_159579057.1">
    <property type="nucleotide sequence ID" value="NZ_JBIPKE010000012.1"/>
</dbReference>
<evidence type="ECO:0008006" key="4">
    <source>
        <dbReference type="Google" id="ProtNLM"/>
    </source>
</evidence>
<reference evidence="2 3" key="1">
    <citation type="journal article" date="2013" name="Int. J. Syst. Evol. Microbiol.">
        <title>Marinoscillum luteum sp. nov., isolated from marine sediment.</title>
        <authorList>
            <person name="Cha I.T."/>
            <person name="Park S.J."/>
            <person name="Kim S.J."/>
            <person name="Kim J.G."/>
            <person name="Jung M.Y."/>
            <person name="Shin K.S."/>
            <person name="Kwon K.K."/>
            <person name="Yang S.H."/>
            <person name="Seo Y.S."/>
            <person name="Rhee S.K."/>
        </authorList>
    </citation>
    <scope>NUCLEOTIDE SEQUENCE [LARGE SCALE GENOMIC DNA]</scope>
    <source>
        <strain evidence="2 3">KCTC 23939</strain>
    </source>
</reference>
<evidence type="ECO:0000256" key="1">
    <source>
        <dbReference type="SAM" id="SignalP"/>
    </source>
</evidence>
<sequence length="289" mass="31158">MKKLSFLVSVLSALFFALLFTACQDDSGAMESSTLSETASVSVTSEAAVASSMEDVDLLADAGMELFATSGRGLRDHLLECAEIAHDTASHVITIDFGDGCEDRFGTWRSGKIVIEYNERKYVPGAYRIVTFEDFFLDSVQVEGTRTITNVTDTSGTGIAFETSLVGGKLTFPDGSTITREAEHLRTLYVGEEREDNYASLSGSASGTLQNGNTYSSTIMEDLIFKRGCKATGVHIPVAGVLEIVSGDNTVVIDYGDGECDNLAEVTTNGETETIEVEPRGRRRPHKRG</sequence>
<name>A0ABW7N7Q0_9BACT</name>
<proteinExistence type="predicted"/>
<keyword evidence="1" id="KW-0732">Signal</keyword>
<accession>A0ABW7N7Q0</accession>
<organism evidence="2 3">
    <name type="scientific">Marinoscillum luteum</name>
    <dbReference type="NCBI Taxonomy" id="861051"/>
    <lineage>
        <taxon>Bacteria</taxon>
        <taxon>Pseudomonadati</taxon>
        <taxon>Bacteroidota</taxon>
        <taxon>Cytophagia</taxon>
        <taxon>Cytophagales</taxon>
        <taxon>Reichenbachiellaceae</taxon>
        <taxon>Marinoscillum</taxon>
    </lineage>
</organism>
<dbReference type="EMBL" id="JBIPKE010000012">
    <property type="protein sequence ID" value="MFH6982749.1"/>
    <property type="molecule type" value="Genomic_DNA"/>
</dbReference>
<feature type="chain" id="PRO_5045656038" description="Lipoprotein" evidence="1">
    <location>
        <begin position="23"/>
        <end position="289"/>
    </location>
</feature>
<dbReference type="Proteomes" id="UP001610063">
    <property type="component" value="Unassembled WGS sequence"/>
</dbReference>
<keyword evidence="3" id="KW-1185">Reference proteome</keyword>
<feature type="signal peptide" evidence="1">
    <location>
        <begin position="1"/>
        <end position="22"/>
    </location>
</feature>
<comment type="caution">
    <text evidence="2">The sequence shown here is derived from an EMBL/GenBank/DDBJ whole genome shotgun (WGS) entry which is preliminary data.</text>
</comment>
<evidence type="ECO:0000313" key="2">
    <source>
        <dbReference type="EMBL" id="MFH6982749.1"/>
    </source>
</evidence>
<dbReference type="PROSITE" id="PS51257">
    <property type="entry name" value="PROKAR_LIPOPROTEIN"/>
    <property type="match status" value="1"/>
</dbReference>
<gene>
    <name evidence="2" type="ORF">ACHKAR_04825</name>
</gene>